<dbReference type="AlphaFoldDB" id="A0A6M2F1Z0"/>
<protein>
    <submittedName>
        <fullName evidence="2">Uncharacterized protein</fullName>
    </submittedName>
</protein>
<evidence type="ECO:0000256" key="1">
    <source>
        <dbReference type="SAM" id="MobiDB-lite"/>
    </source>
</evidence>
<proteinExistence type="predicted"/>
<sequence length="116" mass="12839">MLTKYYPFPAISPTRKPSHKQKELAASTSHYGPQGIAQRFFIKVLLVESKHNNSTNESPRAKRHFASGSVNEKDGSSWAETDTSLGQGETTIARACSRYCTCEKNIRDSSRGAMAE</sequence>
<evidence type="ECO:0000313" key="2">
    <source>
        <dbReference type="EMBL" id="NUU91700.1"/>
    </source>
</evidence>
<accession>A0A6M2F1Z0</accession>
<reference evidence="2" key="1">
    <citation type="submission" date="2020-03" db="EMBL/GenBank/DDBJ databases">
        <authorList>
            <person name="Zhang R."/>
        </authorList>
    </citation>
    <scope>NUCLEOTIDE SEQUENCE</scope>
</reference>
<feature type="region of interest" description="Disordered" evidence="1">
    <location>
        <begin position="1"/>
        <end position="29"/>
    </location>
</feature>
<name>A0A6M2F1Z0_9ROSI</name>
<feature type="region of interest" description="Disordered" evidence="1">
    <location>
        <begin position="51"/>
        <end position="84"/>
    </location>
</feature>
<organism evidence="2">
    <name type="scientific">Populus davidiana</name>
    <dbReference type="NCBI Taxonomy" id="266767"/>
    <lineage>
        <taxon>Eukaryota</taxon>
        <taxon>Viridiplantae</taxon>
        <taxon>Streptophyta</taxon>
        <taxon>Embryophyta</taxon>
        <taxon>Tracheophyta</taxon>
        <taxon>Spermatophyta</taxon>
        <taxon>Magnoliopsida</taxon>
        <taxon>eudicotyledons</taxon>
        <taxon>Gunneridae</taxon>
        <taxon>Pentapetalae</taxon>
        <taxon>rosids</taxon>
        <taxon>fabids</taxon>
        <taxon>Malpighiales</taxon>
        <taxon>Salicaceae</taxon>
        <taxon>Saliceae</taxon>
        <taxon>Populus</taxon>
    </lineage>
</organism>
<dbReference type="EMBL" id="GILB01011367">
    <property type="protein sequence ID" value="NUU91700.1"/>
    <property type="molecule type" value="Transcribed_RNA"/>
</dbReference>